<evidence type="ECO:0000256" key="5">
    <source>
        <dbReference type="ARBA" id="ARBA00022452"/>
    </source>
</evidence>
<keyword evidence="10" id="KW-0998">Cell outer membrane</keyword>
<dbReference type="Pfam" id="PF05662">
    <property type="entry name" value="YadA_stalk"/>
    <property type="match status" value="2"/>
</dbReference>
<keyword evidence="7" id="KW-0732">Signal</keyword>
<dbReference type="EMBL" id="CABFNB010000001">
    <property type="protein sequence ID" value="VTZ58943.1"/>
    <property type="molecule type" value="Genomic_DNA"/>
</dbReference>
<keyword evidence="8" id="KW-0653">Protein transport</keyword>
<dbReference type="SUPFAM" id="SSF54523">
    <property type="entry name" value="Pili subunits"/>
    <property type="match status" value="1"/>
</dbReference>
<dbReference type="Proteomes" id="UP001190825">
    <property type="component" value="Unassembled WGS sequence"/>
</dbReference>
<dbReference type="Gene3D" id="3.30.1300.30">
    <property type="entry name" value="GSPII I/J protein-like"/>
    <property type="match status" value="1"/>
</dbReference>
<dbReference type="AlphaFoldDB" id="A0A508WNR5"/>
<reference evidence="15" key="3">
    <citation type="submission" date="2019-06" db="EMBL/GenBank/DDBJ databases">
        <authorList>
            <person name="Le Quere A."/>
            <person name="Colella S."/>
        </authorList>
    </citation>
    <scope>NUCLEOTIDE SEQUENCE</scope>
    <source>
        <strain evidence="15">EmedicaeMD41</strain>
    </source>
</reference>
<dbReference type="InterPro" id="IPR045584">
    <property type="entry name" value="Pilin-like"/>
</dbReference>
<dbReference type="Proteomes" id="UP000507954">
    <property type="component" value="Unassembled WGS sequence"/>
</dbReference>
<sequence>MVVATCTRSVDRRRDRGVSSSWFRLALGRRRLIGPGTAVLLAAAVVTGSAPAVSAATLTSIFATEANRTGENGATANSACDSELRFCSTAIGTGADASGVASTALASEAVASGTKAIAIGGRSSASGENSIALGTSAQAAGSQATAVGLQSNAGGGNSIALGFGAQTRAGDATDPDGATSAVAIGSGAQANGEQSLSFGSLAEATGEGSVAIGPLSKVSAKNGVGIGNDNKVSGIDSVGIGTGNSVTGEKSVGIGYANTVSGDNSGAIGDPTTITGTGSYSLGNDNTIDADNAGTFGNDNKLANTADGSRIVGNGNDIDVGDAFVLGNTADVTVEGGVALGTSSVSDTGAVDGYVPFGASEADRNAIAETKSTSGAVAVGNDAPGAEIYRQITGLAAGTADSDAVNVSQLKALEGGVKNAVSYDTDAAGQKLNTITLKGGDPNQPVLVANVAKGVKDTDAANVGQVKEGIAETKHYTDEKTNWAIDQSASYTDTVTDTKVRAANHYTDQKFSQLSGELGEVRGEARQAAAIGLAASSLRFDDRPGKLSVALGGGFWRSEAALAFGAGYTSENGRMRANLTGTAAGGHVGVGAGLSITLN</sequence>
<feature type="domain" description="Trimeric autotransporter adhesin YadA-like head" evidence="12">
    <location>
        <begin position="247"/>
        <end position="269"/>
    </location>
</feature>
<dbReference type="Gene3D" id="6.10.250.2040">
    <property type="match status" value="1"/>
</dbReference>
<evidence type="ECO:0000256" key="3">
    <source>
        <dbReference type="ARBA" id="ARBA00005848"/>
    </source>
</evidence>
<name>A0A508WNR5_9HYPH</name>
<dbReference type="Gene3D" id="2.150.10.10">
    <property type="entry name" value="Serralysin-like metalloprotease, C-terminal"/>
    <property type="match status" value="3"/>
</dbReference>
<dbReference type="GO" id="GO:0009279">
    <property type="term" value="C:cell outer membrane"/>
    <property type="evidence" value="ECO:0007669"/>
    <property type="project" value="UniProtKB-SubCell"/>
</dbReference>
<feature type="domain" description="Trimeric autotransporter adhesin YadA-like stalk" evidence="13">
    <location>
        <begin position="449"/>
        <end position="486"/>
    </location>
</feature>
<evidence type="ECO:0000256" key="8">
    <source>
        <dbReference type="ARBA" id="ARBA00022927"/>
    </source>
</evidence>
<evidence type="ECO:0000313" key="14">
    <source>
        <dbReference type="EMBL" id="PLU03995.1"/>
    </source>
</evidence>
<dbReference type="InterPro" id="IPR005594">
    <property type="entry name" value="YadA_C"/>
</dbReference>
<feature type="domain" description="Trimeric autotransporter adhesin YadA-like head" evidence="12">
    <location>
        <begin position="139"/>
        <end position="165"/>
    </location>
</feature>
<comment type="similarity">
    <text evidence="3">Belongs to the autotransporter-2 (AT-2) (TC 1.B.40) family.</text>
</comment>
<evidence type="ECO:0000259" key="11">
    <source>
        <dbReference type="Pfam" id="PF03895"/>
    </source>
</evidence>
<comment type="subcellular location">
    <subcellularLocation>
        <location evidence="2">Cell outer membrane</location>
    </subcellularLocation>
    <subcellularLocation>
        <location evidence="1">Cell surface</location>
    </subcellularLocation>
</comment>
<keyword evidence="6" id="KW-0812">Transmembrane</keyword>
<evidence type="ECO:0000256" key="10">
    <source>
        <dbReference type="ARBA" id="ARBA00023237"/>
    </source>
</evidence>
<reference evidence="14 16" key="2">
    <citation type="journal article" date="2018" name="FEMS Microbiol. Ecol.">
        <title>Co-invading symbiotic mutualists of Medicago polymorpha retain high ancestral diversity and contain diverse accessory genomes.</title>
        <authorList>
            <person name="Porter S.S."/>
            <person name="Faber-Hammond J.J."/>
            <person name="Friesen M.L."/>
        </authorList>
    </citation>
    <scope>NUCLEOTIDE SEQUENCE [LARGE SCALE GENOMIC DNA]</scope>
    <source>
        <strain evidence="14 16">Str16</strain>
    </source>
</reference>
<keyword evidence="16" id="KW-1185">Reference proteome</keyword>
<feature type="domain" description="Trimeric autotransporter adhesin YadA-like head" evidence="12">
    <location>
        <begin position="204"/>
        <end position="228"/>
    </location>
</feature>
<dbReference type="InterPro" id="IPR011049">
    <property type="entry name" value="Serralysin-like_metalloprot_C"/>
</dbReference>
<dbReference type="GO" id="GO:0009986">
    <property type="term" value="C:cell surface"/>
    <property type="evidence" value="ECO:0007669"/>
    <property type="project" value="UniProtKB-SubCell"/>
</dbReference>
<evidence type="ECO:0000256" key="1">
    <source>
        <dbReference type="ARBA" id="ARBA00004241"/>
    </source>
</evidence>
<keyword evidence="4" id="KW-0813">Transport</keyword>
<evidence type="ECO:0000256" key="9">
    <source>
        <dbReference type="ARBA" id="ARBA00023136"/>
    </source>
</evidence>
<dbReference type="CDD" id="cd12820">
    <property type="entry name" value="LbR_YadA-like"/>
    <property type="match status" value="2"/>
</dbReference>
<feature type="domain" description="Trimeric autotransporter adhesin YadA-like C-terminal membrane anchor" evidence="11">
    <location>
        <begin position="541"/>
        <end position="597"/>
    </location>
</feature>
<dbReference type="Pfam" id="PF03895">
    <property type="entry name" value="YadA_anchor"/>
    <property type="match status" value="1"/>
</dbReference>
<dbReference type="InterPro" id="IPR008635">
    <property type="entry name" value="Coiled_stalk_dom"/>
</dbReference>
<gene>
    <name evidence="14" type="ORF">BMJ33_12970</name>
    <name evidence="15" type="ORF">EMEDMD4_10119</name>
</gene>
<evidence type="ECO:0000256" key="2">
    <source>
        <dbReference type="ARBA" id="ARBA00004442"/>
    </source>
</evidence>
<feature type="domain" description="Trimeric autotransporter adhesin YadA-like head" evidence="12">
    <location>
        <begin position="179"/>
        <end position="201"/>
    </location>
</feature>
<dbReference type="EMBL" id="NBUC01000067">
    <property type="protein sequence ID" value="PLU03995.1"/>
    <property type="molecule type" value="Genomic_DNA"/>
</dbReference>
<protein>
    <submittedName>
        <fullName evidence="15">YadA domain protein</fullName>
    </submittedName>
</protein>
<evidence type="ECO:0000313" key="15">
    <source>
        <dbReference type="EMBL" id="VTZ58943.1"/>
    </source>
</evidence>
<organism evidence="15">
    <name type="scientific">Sinorhizobium medicae</name>
    <dbReference type="NCBI Taxonomy" id="110321"/>
    <lineage>
        <taxon>Bacteria</taxon>
        <taxon>Pseudomonadati</taxon>
        <taxon>Pseudomonadota</taxon>
        <taxon>Alphaproteobacteria</taxon>
        <taxon>Hyphomicrobiales</taxon>
        <taxon>Rhizobiaceae</taxon>
        <taxon>Sinorhizobium/Ensifer group</taxon>
        <taxon>Sinorhizobium</taxon>
    </lineage>
</organism>
<feature type="domain" description="Trimeric autotransporter adhesin YadA-like stalk" evidence="13">
    <location>
        <begin position="391"/>
        <end position="427"/>
    </location>
</feature>
<dbReference type="OMA" id="WAIDQSA"/>
<evidence type="ECO:0000256" key="6">
    <source>
        <dbReference type="ARBA" id="ARBA00022692"/>
    </source>
</evidence>
<evidence type="ECO:0000259" key="12">
    <source>
        <dbReference type="Pfam" id="PF05658"/>
    </source>
</evidence>
<dbReference type="SUPFAM" id="SSF101967">
    <property type="entry name" value="Adhesin YadA, collagen-binding domain"/>
    <property type="match status" value="2"/>
</dbReference>
<dbReference type="Pfam" id="PF05658">
    <property type="entry name" value="YadA_head"/>
    <property type="match status" value="5"/>
</dbReference>
<evidence type="ECO:0000256" key="4">
    <source>
        <dbReference type="ARBA" id="ARBA00022448"/>
    </source>
</evidence>
<keyword evidence="9" id="KW-0472">Membrane</keyword>
<evidence type="ECO:0000256" key="7">
    <source>
        <dbReference type="ARBA" id="ARBA00022729"/>
    </source>
</evidence>
<keyword evidence="5" id="KW-1134">Transmembrane beta strand</keyword>
<dbReference type="GO" id="GO:0015031">
    <property type="term" value="P:protein transport"/>
    <property type="evidence" value="ECO:0007669"/>
    <property type="project" value="UniProtKB-KW"/>
</dbReference>
<accession>A0A508WNR5</accession>
<evidence type="ECO:0000259" key="13">
    <source>
        <dbReference type="Pfam" id="PF05662"/>
    </source>
</evidence>
<evidence type="ECO:0000313" key="16">
    <source>
        <dbReference type="Proteomes" id="UP001190825"/>
    </source>
</evidence>
<reference evidence="14" key="1">
    <citation type="submission" date="2017-04" db="EMBL/GenBank/DDBJ databases">
        <authorList>
            <person name="Porter S."/>
            <person name="Friesen M.L."/>
            <person name="Faber-Hammond J."/>
        </authorList>
    </citation>
    <scope>NUCLEOTIDE SEQUENCE</scope>
    <source>
        <strain evidence="14">Str16</strain>
    </source>
</reference>
<feature type="domain" description="Trimeric autotransporter adhesin YadA-like head" evidence="12">
    <location>
        <begin position="111"/>
        <end position="137"/>
    </location>
</feature>
<dbReference type="InterPro" id="IPR008640">
    <property type="entry name" value="Adhesin_Head_dom"/>
</dbReference>
<proteinExistence type="inferred from homology"/>